<feature type="compositionally biased region" description="Gly residues" evidence="1">
    <location>
        <begin position="258"/>
        <end position="271"/>
    </location>
</feature>
<gene>
    <name evidence="2" type="ORF">AVDCRST_MAG30-2865</name>
</gene>
<proteinExistence type="predicted"/>
<organism evidence="2">
    <name type="scientific">uncultured Solirubrobacteraceae bacterium</name>
    <dbReference type="NCBI Taxonomy" id="1162706"/>
    <lineage>
        <taxon>Bacteria</taxon>
        <taxon>Bacillati</taxon>
        <taxon>Actinomycetota</taxon>
        <taxon>Thermoleophilia</taxon>
        <taxon>Solirubrobacterales</taxon>
        <taxon>Solirubrobacteraceae</taxon>
        <taxon>environmental samples</taxon>
    </lineage>
</organism>
<dbReference type="AlphaFoldDB" id="A0A6J4TAD2"/>
<name>A0A6J4TAD2_9ACTN</name>
<feature type="compositionally biased region" description="Basic residues" evidence="1">
    <location>
        <begin position="245"/>
        <end position="255"/>
    </location>
</feature>
<feature type="compositionally biased region" description="Basic residues" evidence="1">
    <location>
        <begin position="130"/>
        <end position="139"/>
    </location>
</feature>
<protein>
    <submittedName>
        <fullName evidence="2">Uncharacterized protein</fullName>
    </submittedName>
</protein>
<feature type="compositionally biased region" description="Basic and acidic residues" evidence="1">
    <location>
        <begin position="194"/>
        <end position="206"/>
    </location>
</feature>
<reference evidence="2" key="1">
    <citation type="submission" date="2020-02" db="EMBL/GenBank/DDBJ databases">
        <authorList>
            <person name="Meier V. D."/>
        </authorList>
    </citation>
    <scope>NUCLEOTIDE SEQUENCE</scope>
    <source>
        <strain evidence="2">AVDCRST_MAG30</strain>
    </source>
</reference>
<evidence type="ECO:0000256" key="1">
    <source>
        <dbReference type="SAM" id="MobiDB-lite"/>
    </source>
</evidence>
<dbReference type="EMBL" id="CADCVS010000368">
    <property type="protein sequence ID" value="CAA9517741.1"/>
    <property type="molecule type" value="Genomic_DNA"/>
</dbReference>
<sequence length="271" mass="29136">DVGPHARPAPARPRLHRHPAHLGLADPAAAPAPRDPRAGAGRALGRRPAHRRPAPPRRPRGRARAGDGRCGLGDGAPRRQLPRWLAGARAREPRARALRRRAGPRRRLGARLQAGAEDDPDLRAQPAHPPARRPPRGPPRRPPAPARARAARDGRPPAGHPARHRGCADPRRRGLRDLRRLDRGRARGHLPLRPRADLRAGPDRLGVEGPHPAQSDPQRALPRGGARGRVGRSPWARPPAPARRPGPRRPRRPRGHAGAAGAGRGGQPAGV</sequence>
<feature type="non-terminal residue" evidence="2">
    <location>
        <position position="1"/>
    </location>
</feature>
<feature type="compositionally biased region" description="Basic residues" evidence="1">
    <location>
        <begin position="96"/>
        <end position="109"/>
    </location>
</feature>
<feature type="region of interest" description="Disordered" evidence="1">
    <location>
        <begin position="1"/>
        <end position="271"/>
    </location>
</feature>
<feature type="compositionally biased region" description="Basic and acidic residues" evidence="1">
    <location>
        <begin position="166"/>
        <end position="185"/>
    </location>
</feature>
<feature type="compositionally biased region" description="Low complexity" evidence="1">
    <location>
        <begin position="21"/>
        <end position="43"/>
    </location>
</feature>
<feature type="non-terminal residue" evidence="2">
    <location>
        <position position="271"/>
    </location>
</feature>
<evidence type="ECO:0000313" key="2">
    <source>
        <dbReference type="EMBL" id="CAA9517741.1"/>
    </source>
</evidence>
<feature type="compositionally biased region" description="Basic residues" evidence="1">
    <location>
        <begin position="44"/>
        <end position="63"/>
    </location>
</feature>
<accession>A0A6J4TAD2</accession>